<organism evidence="8 9">
    <name type="scientific">Cudoniella acicularis</name>
    <dbReference type="NCBI Taxonomy" id="354080"/>
    <lineage>
        <taxon>Eukaryota</taxon>
        <taxon>Fungi</taxon>
        <taxon>Dikarya</taxon>
        <taxon>Ascomycota</taxon>
        <taxon>Pezizomycotina</taxon>
        <taxon>Leotiomycetes</taxon>
        <taxon>Helotiales</taxon>
        <taxon>Tricladiaceae</taxon>
        <taxon>Cudoniella</taxon>
    </lineage>
</organism>
<feature type="region of interest" description="Disordered" evidence="5">
    <location>
        <begin position="1"/>
        <end position="43"/>
    </location>
</feature>
<keyword evidence="2 6" id="KW-0812">Transmembrane</keyword>
<feature type="compositionally biased region" description="Basic and acidic residues" evidence="5">
    <location>
        <begin position="34"/>
        <end position="43"/>
    </location>
</feature>
<keyword evidence="4 6" id="KW-0472">Membrane</keyword>
<feature type="transmembrane region" description="Helical" evidence="6">
    <location>
        <begin position="318"/>
        <end position="339"/>
    </location>
</feature>
<dbReference type="Pfam" id="PF01490">
    <property type="entry name" value="Aa_trans"/>
    <property type="match status" value="1"/>
</dbReference>
<dbReference type="InterPro" id="IPR013057">
    <property type="entry name" value="AA_transpt_TM"/>
</dbReference>
<comment type="subcellular location">
    <subcellularLocation>
        <location evidence="1">Membrane</location>
    </subcellularLocation>
</comment>
<feature type="domain" description="Amino acid transporter transmembrane" evidence="7">
    <location>
        <begin position="203"/>
        <end position="355"/>
    </location>
</feature>
<gene>
    <name evidence="8" type="ORF">G7Y89_g14202</name>
</gene>
<sequence length="358" mass="38385">MATTVSRPPSFPSDEQKVEEGILTSSSPNSTSQDPEKQAESDDNFEVFKKTKDGVDFRTVGWCRASVIFLKIQFALGVLSIPTSMYTLGAVGGALSVIGWGLLNTYGAIIQGTNFNEFKRYILCTGSGILGISIGINTLSHHATCTVWWSVIATLAIAVGGSVRKFHTIGIAVTTRARPAAAPQTGPFELGWYAIAHPTFIAGMSASATIFISSSGSSAFIPVIAEMKNPKDYNKAVYVSSAIVNAAYLTFGLVVYRWCGQWVASPSLGSAGQTVKMVAYGIGMIGLIASAVIYLHVASKYVFVRILRNSKHLQANTFVHWATWLSCTFGFAFLSFILAEAIPIFNYLLALTGSIWGG</sequence>
<keyword evidence="3 6" id="KW-1133">Transmembrane helix</keyword>
<evidence type="ECO:0000256" key="2">
    <source>
        <dbReference type="ARBA" id="ARBA00022692"/>
    </source>
</evidence>
<evidence type="ECO:0000256" key="6">
    <source>
        <dbReference type="SAM" id="Phobius"/>
    </source>
</evidence>
<accession>A0A8H4R6W7</accession>
<evidence type="ECO:0000256" key="5">
    <source>
        <dbReference type="SAM" id="MobiDB-lite"/>
    </source>
</evidence>
<dbReference type="Proteomes" id="UP000566819">
    <property type="component" value="Unassembled WGS sequence"/>
</dbReference>
<feature type="compositionally biased region" description="Polar residues" evidence="5">
    <location>
        <begin position="23"/>
        <end position="33"/>
    </location>
</feature>
<feature type="transmembrane region" description="Helical" evidence="6">
    <location>
        <begin position="278"/>
        <end position="297"/>
    </location>
</feature>
<evidence type="ECO:0000256" key="1">
    <source>
        <dbReference type="ARBA" id="ARBA00004370"/>
    </source>
</evidence>
<keyword evidence="9" id="KW-1185">Reference proteome</keyword>
<evidence type="ECO:0000313" key="9">
    <source>
        <dbReference type="Proteomes" id="UP000566819"/>
    </source>
</evidence>
<evidence type="ECO:0000256" key="3">
    <source>
        <dbReference type="ARBA" id="ARBA00022989"/>
    </source>
</evidence>
<dbReference type="AlphaFoldDB" id="A0A8H4R6W7"/>
<feature type="transmembrane region" description="Helical" evidence="6">
    <location>
        <begin position="59"/>
        <end position="79"/>
    </location>
</feature>
<dbReference type="EMBL" id="JAAMPI010001815">
    <property type="protein sequence ID" value="KAF4622822.1"/>
    <property type="molecule type" value="Genomic_DNA"/>
</dbReference>
<evidence type="ECO:0000259" key="7">
    <source>
        <dbReference type="Pfam" id="PF01490"/>
    </source>
</evidence>
<dbReference type="GO" id="GO:0016020">
    <property type="term" value="C:membrane"/>
    <property type="evidence" value="ECO:0007669"/>
    <property type="project" value="UniProtKB-SubCell"/>
</dbReference>
<comment type="caution">
    <text evidence="8">The sequence shown here is derived from an EMBL/GenBank/DDBJ whole genome shotgun (WGS) entry which is preliminary data.</text>
</comment>
<proteinExistence type="predicted"/>
<feature type="transmembrane region" description="Helical" evidence="6">
    <location>
        <begin position="121"/>
        <end position="140"/>
    </location>
</feature>
<name>A0A8H4R6W7_9HELO</name>
<protein>
    <recommendedName>
        <fullName evidence="7">Amino acid transporter transmembrane domain-containing protein</fullName>
    </recommendedName>
</protein>
<feature type="transmembrane region" description="Helical" evidence="6">
    <location>
        <begin position="85"/>
        <end position="109"/>
    </location>
</feature>
<evidence type="ECO:0000256" key="4">
    <source>
        <dbReference type="ARBA" id="ARBA00023136"/>
    </source>
</evidence>
<reference evidence="8 9" key="1">
    <citation type="submission" date="2020-03" db="EMBL/GenBank/DDBJ databases">
        <title>Draft Genome Sequence of Cudoniella acicularis.</title>
        <authorList>
            <person name="Buettner E."/>
            <person name="Kellner H."/>
        </authorList>
    </citation>
    <scope>NUCLEOTIDE SEQUENCE [LARGE SCALE GENOMIC DNA]</scope>
    <source>
        <strain evidence="8 9">DSM 108380</strain>
    </source>
</reference>
<evidence type="ECO:0000313" key="8">
    <source>
        <dbReference type="EMBL" id="KAF4622822.1"/>
    </source>
</evidence>
<dbReference type="OrthoDB" id="40134at2759"/>
<feature type="transmembrane region" description="Helical" evidence="6">
    <location>
        <begin position="236"/>
        <end position="258"/>
    </location>
</feature>